<dbReference type="InterPro" id="IPR015422">
    <property type="entry name" value="PyrdxlP-dep_Trfase_small"/>
</dbReference>
<comment type="cofactor">
    <cofactor evidence="1">
        <name>pyridoxal 5'-phosphate</name>
        <dbReference type="ChEBI" id="CHEBI:597326"/>
    </cofactor>
</comment>
<keyword evidence="6" id="KW-0663">Pyridoxal phosphate</keyword>
<keyword evidence="4 8" id="KW-0032">Aminotransferase</keyword>
<dbReference type="SUPFAM" id="SSF53383">
    <property type="entry name" value="PLP-dependent transferases"/>
    <property type="match status" value="1"/>
</dbReference>
<sequence>MENLESYYQSRFAARTRRIQASTIREILKLTQEPGFISFAGGLPAADLFPTQRIAEATQRILLEHGPQALQYSTTEGYPPLREWIASRMPGASPENVQIVSGSQQGLDLFGKVFIDPGSKVLVEAPTYLGALSAFNPYEPRYISVSMDEEGLRLDELEAALEAHRPRFMYVLPTFQNPSGRLMGLERRKAIVELARKYQTPILEDDAYAELYFSGQPLPTLYALDQALGGGNVVYLSTTSKTLAPGLRVAWVVGPKPVIQKIVYAKQGADLHSPTLNQMLVYELVRDEGWYRAQIERIRQAYQTRCNWMLSALQKYMPEDMGWIVPQGGMFFWLTAPEGLDSLELLKQAIEEKMAFVPGQPFFADGSGKNTLRLSYSSATREQIEEGLRRLGRAAHRMLGRAPVG</sequence>
<dbReference type="GO" id="GO:0030170">
    <property type="term" value="F:pyridoxal phosphate binding"/>
    <property type="evidence" value="ECO:0007669"/>
    <property type="project" value="InterPro"/>
</dbReference>
<dbReference type="RefSeq" id="WP_119359468.1">
    <property type="nucleotide sequence ID" value="NZ_QWKZ01000017.1"/>
</dbReference>
<dbReference type="PANTHER" id="PTHR42790">
    <property type="entry name" value="AMINOTRANSFERASE"/>
    <property type="match status" value="1"/>
</dbReference>
<dbReference type="InterPro" id="IPR015424">
    <property type="entry name" value="PyrdxlP-dep_Trfase"/>
</dbReference>
<evidence type="ECO:0000256" key="6">
    <source>
        <dbReference type="ARBA" id="ARBA00022898"/>
    </source>
</evidence>
<proteinExistence type="inferred from homology"/>
<evidence type="ECO:0000313" key="8">
    <source>
        <dbReference type="EMBL" id="RIH87922.1"/>
    </source>
</evidence>
<dbReference type="EMBL" id="QWKZ01000017">
    <property type="protein sequence ID" value="RIH87922.1"/>
    <property type="molecule type" value="Genomic_DNA"/>
</dbReference>
<dbReference type="GO" id="GO:0047536">
    <property type="term" value="F:2-aminoadipate transaminase activity"/>
    <property type="evidence" value="ECO:0007669"/>
    <property type="project" value="UniProtKB-EC"/>
</dbReference>
<dbReference type="CDD" id="cd00609">
    <property type="entry name" value="AAT_like"/>
    <property type="match status" value="1"/>
</dbReference>
<dbReference type="InterPro" id="IPR015421">
    <property type="entry name" value="PyrdxlP-dep_Trfase_major"/>
</dbReference>
<gene>
    <name evidence="8" type="primary">lysN_1</name>
    <name evidence="8" type="ORF">Mlute_00795</name>
</gene>
<feature type="domain" description="Aminotransferase class I/classII large" evidence="7">
    <location>
        <begin position="48"/>
        <end position="391"/>
    </location>
</feature>
<organism evidence="8 9">
    <name type="scientific">Meiothermus luteus</name>
    <dbReference type="NCBI Taxonomy" id="2026184"/>
    <lineage>
        <taxon>Bacteria</taxon>
        <taxon>Thermotogati</taxon>
        <taxon>Deinococcota</taxon>
        <taxon>Deinococci</taxon>
        <taxon>Thermales</taxon>
        <taxon>Thermaceae</taxon>
        <taxon>Meiothermus</taxon>
    </lineage>
</organism>
<protein>
    <submittedName>
        <fullName evidence="8">2-aminoadipate transaminase</fullName>
        <ecNumber evidence="8">2.6.1.39</ecNumber>
    </submittedName>
</protein>
<keyword evidence="9" id="KW-1185">Reference proteome</keyword>
<dbReference type="Pfam" id="PF00155">
    <property type="entry name" value="Aminotran_1_2"/>
    <property type="match status" value="1"/>
</dbReference>
<dbReference type="AlphaFoldDB" id="A0A399EZF9"/>
<accession>A0A399EZF9</accession>
<name>A0A399EZF9_9DEIN</name>
<dbReference type="Gene3D" id="3.90.1150.10">
    <property type="entry name" value="Aspartate Aminotransferase, domain 1"/>
    <property type="match status" value="1"/>
</dbReference>
<evidence type="ECO:0000256" key="2">
    <source>
        <dbReference type="ARBA" id="ARBA00007441"/>
    </source>
</evidence>
<dbReference type="InterPro" id="IPR050859">
    <property type="entry name" value="Class-I_PLP-dep_aminotransf"/>
</dbReference>
<dbReference type="EC" id="2.6.1.39" evidence="8"/>
<dbReference type="InterPro" id="IPR004839">
    <property type="entry name" value="Aminotransferase_I/II_large"/>
</dbReference>
<evidence type="ECO:0000313" key="9">
    <source>
        <dbReference type="Proteomes" id="UP000265800"/>
    </source>
</evidence>
<keyword evidence="5 8" id="KW-0808">Transferase</keyword>
<dbReference type="PANTHER" id="PTHR42790:SF19">
    <property type="entry name" value="KYNURENINE_ALPHA-AMINOADIPATE AMINOTRANSFERASE, MITOCHONDRIAL"/>
    <property type="match status" value="1"/>
</dbReference>
<evidence type="ECO:0000256" key="4">
    <source>
        <dbReference type="ARBA" id="ARBA00022576"/>
    </source>
</evidence>
<comment type="subunit">
    <text evidence="3">Homodimer.</text>
</comment>
<dbReference type="Proteomes" id="UP000265800">
    <property type="component" value="Unassembled WGS sequence"/>
</dbReference>
<evidence type="ECO:0000256" key="3">
    <source>
        <dbReference type="ARBA" id="ARBA00011738"/>
    </source>
</evidence>
<dbReference type="OrthoDB" id="9808770at2"/>
<evidence type="ECO:0000259" key="7">
    <source>
        <dbReference type="Pfam" id="PF00155"/>
    </source>
</evidence>
<reference evidence="8 9" key="1">
    <citation type="submission" date="2018-08" db="EMBL/GenBank/DDBJ databases">
        <title>Meiothermus luteus KCTC 52599 genome sequencing project.</title>
        <authorList>
            <person name="Da Costa M.S."/>
            <person name="Albuquerque L."/>
            <person name="Raposo P."/>
            <person name="Froufe H.J.C."/>
            <person name="Barroso C.S."/>
            <person name="Egas C."/>
        </authorList>
    </citation>
    <scope>NUCLEOTIDE SEQUENCE [LARGE SCALE GENOMIC DNA]</scope>
    <source>
        <strain evidence="8 9">KCTC 52599</strain>
    </source>
</reference>
<dbReference type="Gene3D" id="3.40.640.10">
    <property type="entry name" value="Type I PLP-dependent aspartate aminotransferase-like (Major domain)"/>
    <property type="match status" value="1"/>
</dbReference>
<comment type="similarity">
    <text evidence="2">Belongs to the class-I pyridoxal-phosphate-dependent aminotransferase family.</text>
</comment>
<evidence type="ECO:0000256" key="1">
    <source>
        <dbReference type="ARBA" id="ARBA00001933"/>
    </source>
</evidence>
<dbReference type="FunFam" id="3.40.640.10:FF:000053">
    <property type="entry name" value="Aminotransferase, class I"/>
    <property type="match status" value="1"/>
</dbReference>
<evidence type="ECO:0000256" key="5">
    <source>
        <dbReference type="ARBA" id="ARBA00022679"/>
    </source>
</evidence>
<dbReference type="GO" id="GO:1901605">
    <property type="term" value="P:alpha-amino acid metabolic process"/>
    <property type="evidence" value="ECO:0007669"/>
    <property type="project" value="TreeGrafter"/>
</dbReference>
<comment type="caution">
    <text evidence="8">The sequence shown here is derived from an EMBL/GenBank/DDBJ whole genome shotgun (WGS) entry which is preliminary data.</text>
</comment>